<evidence type="ECO:0000313" key="1">
    <source>
        <dbReference type="EMBL" id="KAJ7521129.1"/>
    </source>
</evidence>
<comment type="caution">
    <text evidence="1">The sequence shown here is derived from an EMBL/GenBank/DDBJ whole genome shotgun (WGS) entry which is preliminary data.</text>
</comment>
<dbReference type="EMBL" id="CM055110">
    <property type="protein sequence ID" value="KAJ7521129.1"/>
    <property type="molecule type" value="Genomic_DNA"/>
</dbReference>
<keyword evidence="2" id="KW-1185">Reference proteome</keyword>
<organism evidence="1 2">
    <name type="scientific">Diphasiastrum complanatum</name>
    <name type="common">Issler's clubmoss</name>
    <name type="synonym">Lycopodium complanatum</name>
    <dbReference type="NCBI Taxonomy" id="34168"/>
    <lineage>
        <taxon>Eukaryota</taxon>
        <taxon>Viridiplantae</taxon>
        <taxon>Streptophyta</taxon>
        <taxon>Embryophyta</taxon>
        <taxon>Tracheophyta</taxon>
        <taxon>Lycopodiopsida</taxon>
        <taxon>Lycopodiales</taxon>
        <taxon>Lycopodiaceae</taxon>
        <taxon>Lycopodioideae</taxon>
        <taxon>Diphasiastrum</taxon>
    </lineage>
</organism>
<sequence>MERKKLSGKERKARRKEDLIKKKVVDECVKVAYSKDDHLTEFPAFLKYQQNGLDLKMESQKGDTLSPSLKQYIQALLKLNMEGPYGTEWPAEEKIKRREMVATEARYIIIRVTQGHDSGFSQDQYLWYGFGEPVVAFVQFRFVVEEDIPVLYVYELQLEKSVQGKGLGKFLMQLLELIARKNNMRAILLTVQKRNTLAMNFYKKLRYAVSKISPSKVDPLVGAEKSYEILCKAFDLEAKSKLEESLLQTN</sequence>
<gene>
    <name evidence="1" type="ORF">O6H91_19G039300</name>
</gene>
<evidence type="ECO:0000313" key="2">
    <source>
        <dbReference type="Proteomes" id="UP001162992"/>
    </source>
</evidence>
<accession>A0ACC2AUI1</accession>
<protein>
    <submittedName>
        <fullName evidence="1">Uncharacterized protein</fullName>
    </submittedName>
</protein>
<name>A0ACC2AUI1_DIPCM</name>
<dbReference type="Proteomes" id="UP001162992">
    <property type="component" value="Chromosome 19"/>
</dbReference>
<proteinExistence type="predicted"/>
<reference evidence="2" key="1">
    <citation type="journal article" date="2024" name="Proc. Natl. Acad. Sci. U.S.A.">
        <title>Extraordinary preservation of gene collinearity over three hundred million years revealed in homosporous lycophytes.</title>
        <authorList>
            <person name="Li C."/>
            <person name="Wickell D."/>
            <person name="Kuo L.Y."/>
            <person name="Chen X."/>
            <person name="Nie B."/>
            <person name="Liao X."/>
            <person name="Peng D."/>
            <person name="Ji J."/>
            <person name="Jenkins J."/>
            <person name="Williams M."/>
            <person name="Shu S."/>
            <person name="Plott C."/>
            <person name="Barry K."/>
            <person name="Rajasekar S."/>
            <person name="Grimwood J."/>
            <person name="Han X."/>
            <person name="Sun S."/>
            <person name="Hou Z."/>
            <person name="He W."/>
            <person name="Dai G."/>
            <person name="Sun C."/>
            <person name="Schmutz J."/>
            <person name="Leebens-Mack J.H."/>
            <person name="Li F.W."/>
            <person name="Wang L."/>
        </authorList>
    </citation>
    <scope>NUCLEOTIDE SEQUENCE [LARGE SCALE GENOMIC DNA]</scope>
    <source>
        <strain evidence="2">cv. PW_Plant_1</strain>
    </source>
</reference>